<proteinExistence type="predicted"/>
<dbReference type="GO" id="GO:0003677">
    <property type="term" value="F:DNA binding"/>
    <property type="evidence" value="ECO:0007669"/>
    <property type="project" value="InterPro"/>
</dbReference>
<dbReference type="Proteomes" id="UP000053523">
    <property type="component" value="Unassembled WGS sequence"/>
</dbReference>
<dbReference type="PANTHER" id="PTHR33360:SF2">
    <property type="entry name" value="TRANSPOSASE FOR INSERTION SEQUENCE ELEMENT IS200"/>
    <property type="match status" value="1"/>
</dbReference>
<name>A0A2K0AX40_STAHA</name>
<dbReference type="SMART" id="SM01321">
    <property type="entry name" value="Y1_Tnp"/>
    <property type="match status" value="1"/>
</dbReference>
<dbReference type="SUPFAM" id="SSF143422">
    <property type="entry name" value="Transposase IS200-like"/>
    <property type="match status" value="1"/>
</dbReference>
<evidence type="ECO:0000313" key="2">
    <source>
        <dbReference type="EMBL" id="PNN29597.1"/>
    </source>
</evidence>
<dbReference type="Gene3D" id="3.30.70.1290">
    <property type="entry name" value="Transposase IS200-like"/>
    <property type="match status" value="1"/>
</dbReference>
<dbReference type="InterPro" id="IPR036515">
    <property type="entry name" value="Transposase_17_sf"/>
</dbReference>
<dbReference type="GO" id="GO:0006313">
    <property type="term" value="P:DNA transposition"/>
    <property type="evidence" value="ECO:0007669"/>
    <property type="project" value="InterPro"/>
</dbReference>
<dbReference type="Pfam" id="PF01797">
    <property type="entry name" value="Y1_Tnp"/>
    <property type="match status" value="1"/>
</dbReference>
<dbReference type="NCBIfam" id="NF033573">
    <property type="entry name" value="transpos_IS200"/>
    <property type="match status" value="1"/>
</dbReference>
<dbReference type="PANTHER" id="PTHR33360">
    <property type="entry name" value="TRANSPOSASE FOR INSERTION SEQUENCE ELEMENT IS200"/>
    <property type="match status" value="1"/>
</dbReference>
<reference evidence="2 3" key="1">
    <citation type="submission" date="2017-12" db="EMBL/GenBank/DDBJ databases">
        <title>FDA dAtabase for Regulatory Grade micrObial Sequences (FDA-ARGOS): Supporting development and validation of Infectious Disease Dx tests.</title>
        <authorList>
            <person name="Hoffmann M."/>
            <person name="Allard M."/>
            <person name="Evans P."/>
            <person name="Brown E."/>
            <person name="Tallon L."/>
            <person name="Sadzewicz L."/>
            <person name="Sengamalay N."/>
            <person name="Ott S."/>
            <person name="Godinez A."/>
            <person name="Nagaraj S."/>
            <person name="Vavikolanu K."/>
            <person name="Aluvathingal J."/>
            <person name="Nadendla S."/>
            <person name="Sichtig H."/>
        </authorList>
    </citation>
    <scope>NUCLEOTIDE SEQUENCE [LARGE SCALE GENOMIC DNA]</scope>
    <source>
        <strain evidence="2 3">FDAARGOS_148</strain>
    </source>
</reference>
<evidence type="ECO:0000259" key="1">
    <source>
        <dbReference type="SMART" id="SM01321"/>
    </source>
</evidence>
<dbReference type="GO" id="GO:0004803">
    <property type="term" value="F:transposase activity"/>
    <property type="evidence" value="ECO:0007669"/>
    <property type="project" value="InterPro"/>
</dbReference>
<feature type="domain" description="Transposase IS200-like" evidence="1">
    <location>
        <begin position="9"/>
        <end position="129"/>
    </location>
</feature>
<dbReference type="EMBL" id="LORN02000007">
    <property type="protein sequence ID" value="PNN29597.1"/>
    <property type="molecule type" value="Genomic_DNA"/>
</dbReference>
<gene>
    <name evidence="2" type="ORF">AL503_002120</name>
</gene>
<protein>
    <submittedName>
        <fullName evidence="2">IS200/IS605 family transposase</fullName>
    </submittedName>
</protein>
<accession>A0A2K0AX40</accession>
<comment type="caution">
    <text evidence="2">The sequence shown here is derived from an EMBL/GenBank/DDBJ whole genome shotgun (WGS) entry which is preliminary data.</text>
</comment>
<organism evidence="2 3">
    <name type="scientific">Staphylococcus haemolyticus</name>
    <dbReference type="NCBI Taxonomy" id="1283"/>
    <lineage>
        <taxon>Bacteria</taxon>
        <taxon>Bacillati</taxon>
        <taxon>Bacillota</taxon>
        <taxon>Bacilli</taxon>
        <taxon>Bacillales</taxon>
        <taxon>Staphylococcaceae</taxon>
        <taxon>Staphylococcus</taxon>
    </lineage>
</organism>
<evidence type="ECO:0000313" key="3">
    <source>
        <dbReference type="Proteomes" id="UP000053523"/>
    </source>
</evidence>
<dbReference type="InterPro" id="IPR002686">
    <property type="entry name" value="Transposase_17"/>
</dbReference>
<sequence>MIVKTRTNVYDFDFHLVWVTKYRASVFNTDVKRQEMKHILENIAHHYDITIQEIEVMPNHIHMLLSFNPKHAPSSIVKTLKGRSAREWFQVFPETKQQLWKGHLWSPSFFMSTLGNMSKDVVEQYIQNQLTEYNAGRPRQ</sequence>
<dbReference type="AlphaFoldDB" id="A0A2K0AX40"/>